<dbReference type="GO" id="GO:0004326">
    <property type="term" value="F:tetrahydrofolylpolyglutamate synthase activity"/>
    <property type="evidence" value="ECO:0007669"/>
    <property type="project" value="InterPro"/>
</dbReference>
<accession>W9WU10</accession>
<dbReference type="SUPFAM" id="SSF53623">
    <property type="entry name" value="MurD-like peptide ligases, catalytic domain"/>
    <property type="match status" value="1"/>
</dbReference>
<dbReference type="Gene3D" id="3.40.1190.10">
    <property type="entry name" value="Mur-like, catalytic domain"/>
    <property type="match status" value="1"/>
</dbReference>
<dbReference type="EMBL" id="AMGX01000007">
    <property type="protein sequence ID" value="EXJ71697.1"/>
    <property type="molecule type" value="Genomic_DNA"/>
</dbReference>
<keyword evidence="4" id="KW-0067">ATP-binding</keyword>
<reference evidence="5 6" key="1">
    <citation type="submission" date="2013-03" db="EMBL/GenBank/DDBJ databases">
        <title>The Genome Sequence of Cladophialophora psammophila CBS 110553.</title>
        <authorList>
            <consortium name="The Broad Institute Genomics Platform"/>
            <person name="Cuomo C."/>
            <person name="de Hoog S."/>
            <person name="Gorbushina A."/>
            <person name="Walker B."/>
            <person name="Young S.K."/>
            <person name="Zeng Q."/>
            <person name="Gargeya S."/>
            <person name="Fitzgerald M."/>
            <person name="Haas B."/>
            <person name="Abouelleil A."/>
            <person name="Allen A.W."/>
            <person name="Alvarado L."/>
            <person name="Arachchi H.M."/>
            <person name="Berlin A.M."/>
            <person name="Chapman S.B."/>
            <person name="Gainer-Dewar J."/>
            <person name="Goldberg J."/>
            <person name="Griggs A."/>
            <person name="Gujja S."/>
            <person name="Hansen M."/>
            <person name="Howarth C."/>
            <person name="Imamovic A."/>
            <person name="Ireland A."/>
            <person name="Larimer J."/>
            <person name="McCowan C."/>
            <person name="Murphy C."/>
            <person name="Pearson M."/>
            <person name="Poon T.W."/>
            <person name="Priest M."/>
            <person name="Roberts A."/>
            <person name="Saif S."/>
            <person name="Shea T."/>
            <person name="Sisk P."/>
            <person name="Sykes S."/>
            <person name="Wortman J."/>
            <person name="Nusbaum C."/>
            <person name="Birren B."/>
        </authorList>
    </citation>
    <scope>NUCLEOTIDE SEQUENCE [LARGE SCALE GENOMIC DNA]</scope>
    <source>
        <strain evidence="5 6">CBS 110553</strain>
    </source>
</reference>
<dbReference type="GO" id="GO:0005524">
    <property type="term" value="F:ATP binding"/>
    <property type="evidence" value="ECO:0007669"/>
    <property type="project" value="UniProtKB-KW"/>
</dbReference>
<organism evidence="5 6">
    <name type="scientific">Cladophialophora psammophila CBS 110553</name>
    <dbReference type="NCBI Taxonomy" id="1182543"/>
    <lineage>
        <taxon>Eukaryota</taxon>
        <taxon>Fungi</taxon>
        <taxon>Dikarya</taxon>
        <taxon>Ascomycota</taxon>
        <taxon>Pezizomycotina</taxon>
        <taxon>Eurotiomycetes</taxon>
        <taxon>Chaetothyriomycetidae</taxon>
        <taxon>Chaetothyriales</taxon>
        <taxon>Herpotrichiellaceae</taxon>
        <taxon>Cladophialophora</taxon>
    </lineage>
</organism>
<proteinExistence type="inferred from homology"/>
<feature type="non-terminal residue" evidence="5">
    <location>
        <position position="67"/>
    </location>
</feature>
<comment type="caution">
    <text evidence="5">The sequence shown here is derived from an EMBL/GenBank/DDBJ whole genome shotgun (WGS) entry which is preliminary data.</text>
</comment>
<evidence type="ECO:0000313" key="6">
    <source>
        <dbReference type="Proteomes" id="UP000019471"/>
    </source>
</evidence>
<dbReference type="GO" id="GO:0005739">
    <property type="term" value="C:mitochondrion"/>
    <property type="evidence" value="ECO:0007669"/>
    <property type="project" value="TreeGrafter"/>
</dbReference>
<dbReference type="Proteomes" id="UP000019471">
    <property type="component" value="Unassembled WGS sequence"/>
</dbReference>
<evidence type="ECO:0000313" key="5">
    <source>
        <dbReference type="EMBL" id="EXJ71697.1"/>
    </source>
</evidence>
<keyword evidence="6" id="KW-1185">Reference proteome</keyword>
<dbReference type="InterPro" id="IPR036565">
    <property type="entry name" value="Mur-like_cat_sf"/>
</dbReference>
<dbReference type="STRING" id="1182543.W9WU10"/>
<dbReference type="HOGENOM" id="CLU_2819402_0_0_1"/>
<evidence type="ECO:0000256" key="1">
    <source>
        <dbReference type="ARBA" id="ARBA00008276"/>
    </source>
</evidence>
<dbReference type="PANTHER" id="PTHR11136:SF5">
    <property type="entry name" value="FOLYLPOLYGLUTAMATE SYNTHASE, MITOCHONDRIAL"/>
    <property type="match status" value="1"/>
</dbReference>
<dbReference type="GeneID" id="19190223"/>
<keyword evidence="3" id="KW-0547">Nucleotide-binding</keyword>
<protein>
    <submittedName>
        <fullName evidence="5">Folylpolyglutamate synthase</fullName>
    </submittedName>
</protein>
<comment type="similarity">
    <text evidence="1">Belongs to the folylpolyglutamate synthase family.</text>
</comment>
<evidence type="ECO:0000256" key="4">
    <source>
        <dbReference type="ARBA" id="ARBA00022840"/>
    </source>
</evidence>
<sequence length="67" mass="7194">MNFLDKLVITGITTIGLDYIARLGLSVENVPWHKAEIFKSGAPAFSSSQDQVVVSILYARAAEKGGV</sequence>
<name>W9WU10_9EURO</name>
<dbReference type="PANTHER" id="PTHR11136">
    <property type="entry name" value="FOLYLPOLYGLUTAMATE SYNTHASE-RELATED"/>
    <property type="match status" value="1"/>
</dbReference>
<evidence type="ECO:0000256" key="2">
    <source>
        <dbReference type="ARBA" id="ARBA00022598"/>
    </source>
</evidence>
<dbReference type="GO" id="GO:0005829">
    <property type="term" value="C:cytosol"/>
    <property type="evidence" value="ECO:0007669"/>
    <property type="project" value="TreeGrafter"/>
</dbReference>
<dbReference type="OrthoDB" id="5212574at2759"/>
<evidence type="ECO:0000256" key="3">
    <source>
        <dbReference type="ARBA" id="ARBA00022741"/>
    </source>
</evidence>
<dbReference type="InterPro" id="IPR001645">
    <property type="entry name" value="Folylpolyglutamate_synth"/>
</dbReference>
<gene>
    <name evidence="5" type="ORF">A1O5_05505</name>
</gene>
<dbReference type="RefSeq" id="XP_007744296.1">
    <property type="nucleotide sequence ID" value="XM_007746106.1"/>
</dbReference>
<dbReference type="AlphaFoldDB" id="W9WU10"/>
<keyword evidence="2" id="KW-0436">Ligase</keyword>